<accession>A0A919WCQ4</accession>
<feature type="signal peptide" evidence="1">
    <location>
        <begin position="1"/>
        <end position="21"/>
    </location>
</feature>
<name>A0A919WCQ4_9ACTN</name>
<evidence type="ECO:0000313" key="2">
    <source>
        <dbReference type="EMBL" id="GIM97673.1"/>
    </source>
</evidence>
<keyword evidence="3" id="KW-1185">Reference proteome</keyword>
<organism evidence="2 3">
    <name type="scientific">Paractinoplanes toevensis</name>
    <dbReference type="NCBI Taxonomy" id="571911"/>
    <lineage>
        <taxon>Bacteria</taxon>
        <taxon>Bacillati</taxon>
        <taxon>Actinomycetota</taxon>
        <taxon>Actinomycetes</taxon>
        <taxon>Micromonosporales</taxon>
        <taxon>Micromonosporaceae</taxon>
        <taxon>Paractinoplanes</taxon>
    </lineage>
</organism>
<gene>
    <name evidence="2" type="ORF">Ato02nite_094660</name>
</gene>
<evidence type="ECO:0000256" key="1">
    <source>
        <dbReference type="SAM" id="SignalP"/>
    </source>
</evidence>
<sequence>MRLYTAMAAAVLMIVAGPAPAGASGRYGLRLRSATVLPGGAAVDVHYVATCPPGALADIGVSIAQRTGSHVAVGSGNTGVVCNGLPRPVLLRVPATGGGVWFRPGRARATAGLRAVTGLGIVADDDRARLTVMRR</sequence>
<comment type="caution">
    <text evidence="2">The sequence shown here is derived from an EMBL/GenBank/DDBJ whole genome shotgun (WGS) entry which is preliminary data.</text>
</comment>
<dbReference type="RefSeq" id="WP_213013304.1">
    <property type="nucleotide sequence ID" value="NZ_BOQN01000156.1"/>
</dbReference>
<dbReference type="EMBL" id="BOQN01000156">
    <property type="protein sequence ID" value="GIM97673.1"/>
    <property type="molecule type" value="Genomic_DNA"/>
</dbReference>
<reference evidence="2 3" key="1">
    <citation type="submission" date="2021-03" db="EMBL/GenBank/DDBJ databases">
        <title>Whole genome shotgun sequence of Actinoplanes toevensis NBRC 105298.</title>
        <authorList>
            <person name="Komaki H."/>
            <person name="Tamura T."/>
        </authorList>
    </citation>
    <scope>NUCLEOTIDE SEQUENCE [LARGE SCALE GENOMIC DNA]</scope>
    <source>
        <strain evidence="2 3">NBRC 105298</strain>
    </source>
</reference>
<keyword evidence="1" id="KW-0732">Signal</keyword>
<dbReference type="AlphaFoldDB" id="A0A919WCQ4"/>
<feature type="chain" id="PRO_5039709701" evidence="1">
    <location>
        <begin position="22"/>
        <end position="135"/>
    </location>
</feature>
<protein>
    <submittedName>
        <fullName evidence="2">Uncharacterized protein</fullName>
    </submittedName>
</protein>
<evidence type="ECO:0000313" key="3">
    <source>
        <dbReference type="Proteomes" id="UP000677082"/>
    </source>
</evidence>
<dbReference type="Proteomes" id="UP000677082">
    <property type="component" value="Unassembled WGS sequence"/>
</dbReference>
<proteinExistence type="predicted"/>